<evidence type="ECO:0000313" key="7">
    <source>
        <dbReference type="EMBL" id="KAG2200835.1"/>
    </source>
</evidence>
<sequence length="307" mass="35552">MNSTHVKKSSSFQDSIPFDPWSYELLALWLPIATYWIQCSFYEILMRLEIPFFEQYRIHSPEDRQKRNRVAFGKVLVMVALQHVVQIVLGLGLMKSIDPLASEIKHQNAINRHTSSILLAFINLGYPQTSAFRIANYIAVNYENYVLPCLQFFIAMVIVDTHQYVLHRLAHSYSFAYKYMHSHHHRLNVPYAFGALYNHPLEGFLLDTCGAAIAFEVTAMSPCLGMYFFLFSTVKTVNDHCGYSFPWDPLTVMFGNNVNYHDLHHQAHGIKTNFAQPFFTFWDTLLHTEYSQVMKAKAEAKALKKLH</sequence>
<dbReference type="InterPro" id="IPR006694">
    <property type="entry name" value="Fatty_acid_hydroxylase"/>
</dbReference>
<keyword evidence="2 5" id="KW-0812">Transmembrane</keyword>
<evidence type="ECO:0000259" key="6">
    <source>
        <dbReference type="Pfam" id="PF04116"/>
    </source>
</evidence>
<evidence type="ECO:0000256" key="2">
    <source>
        <dbReference type="ARBA" id="ARBA00022692"/>
    </source>
</evidence>
<dbReference type="AlphaFoldDB" id="A0A8H7QZP1"/>
<keyword evidence="4 5" id="KW-0472">Membrane</keyword>
<dbReference type="GO" id="GO:0016491">
    <property type="term" value="F:oxidoreductase activity"/>
    <property type="evidence" value="ECO:0007669"/>
    <property type="project" value="InterPro"/>
</dbReference>
<evidence type="ECO:0000256" key="5">
    <source>
        <dbReference type="SAM" id="Phobius"/>
    </source>
</evidence>
<dbReference type="Proteomes" id="UP000603453">
    <property type="component" value="Unassembled WGS sequence"/>
</dbReference>
<keyword evidence="8" id="KW-1185">Reference proteome</keyword>
<organism evidence="7 8">
    <name type="scientific">Mucor saturninus</name>
    <dbReference type="NCBI Taxonomy" id="64648"/>
    <lineage>
        <taxon>Eukaryota</taxon>
        <taxon>Fungi</taxon>
        <taxon>Fungi incertae sedis</taxon>
        <taxon>Mucoromycota</taxon>
        <taxon>Mucoromycotina</taxon>
        <taxon>Mucoromycetes</taxon>
        <taxon>Mucorales</taxon>
        <taxon>Mucorineae</taxon>
        <taxon>Mucoraceae</taxon>
        <taxon>Mucor</taxon>
    </lineage>
</organism>
<accession>A0A8H7QZP1</accession>
<dbReference type="PANTHER" id="PTHR11863">
    <property type="entry name" value="STEROL DESATURASE"/>
    <property type="match status" value="1"/>
</dbReference>
<dbReference type="GO" id="GO:0008610">
    <property type="term" value="P:lipid biosynthetic process"/>
    <property type="evidence" value="ECO:0007669"/>
    <property type="project" value="InterPro"/>
</dbReference>
<keyword evidence="3 5" id="KW-1133">Transmembrane helix</keyword>
<comment type="caution">
    <text evidence="7">The sequence shown here is derived from an EMBL/GenBank/DDBJ whole genome shotgun (WGS) entry which is preliminary data.</text>
</comment>
<dbReference type="GO" id="GO:0005506">
    <property type="term" value="F:iron ion binding"/>
    <property type="evidence" value="ECO:0007669"/>
    <property type="project" value="InterPro"/>
</dbReference>
<evidence type="ECO:0000256" key="1">
    <source>
        <dbReference type="ARBA" id="ARBA00004370"/>
    </source>
</evidence>
<dbReference type="GO" id="GO:0016020">
    <property type="term" value="C:membrane"/>
    <property type="evidence" value="ECO:0007669"/>
    <property type="project" value="UniProtKB-SubCell"/>
</dbReference>
<dbReference type="InterPro" id="IPR050307">
    <property type="entry name" value="Sterol_Desaturase_Related"/>
</dbReference>
<dbReference type="Pfam" id="PF04116">
    <property type="entry name" value="FA_hydroxylase"/>
    <property type="match status" value="1"/>
</dbReference>
<dbReference type="EMBL" id="JAEPRD010000078">
    <property type="protein sequence ID" value="KAG2200835.1"/>
    <property type="molecule type" value="Genomic_DNA"/>
</dbReference>
<evidence type="ECO:0000256" key="3">
    <source>
        <dbReference type="ARBA" id="ARBA00022989"/>
    </source>
</evidence>
<protein>
    <recommendedName>
        <fullName evidence="6">Fatty acid hydroxylase domain-containing protein</fullName>
    </recommendedName>
</protein>
<feature type="transmembrane region" description="Helical" evidence="5">
    <location>
        <begin position="75"/>
        <end position="94"/>
    </location>
</feature>
<gene>
    <name evidence="7" type="ORF">INT47_001366</name>
</gene>
<reference evidence="7" key="1">
    <citation type="submission" date="2020-12" db="EMBL/GenBank/DDBJ databases">
        <title>Metabolic potential, ecology and presence of endohyphal bacteria is reflected in genomic diversity of Mucoromycotina.</title>
        <authorList>
            <person name="Muszewska A."/>
            <person name="Okrasinska A."/>
            <person name="Steczkiewicz K."/>
            <person name="Drgas O."/>
            <person name="Orlowska M."/>
            <person name="Perlinska-Lenart U."/>
            <person name="Aleksandrzak-Piekarczyk T."/>
            <person name="Szatraj K."/>
            <person name="Zielenkiewicz U."/>
            <person name="Pilsyk S."/>
            <person name="Malc E."/>
            <person name="Mieczkowski P."/>
            <person name="Kruszewska J.S."/>
            <person name="Biernat P."/>
            <person name="Pawlowska J."/>
        </authorList>
    </citation>
    <scope>NUCLEOTIDE SEQUENCE</scope>
    <source>
        <strain evidence="7">WA0000017839</strain>
    </source>
</reference>
<comment type="subcellular location">
    <subcellularLocation>
        <location evidence="1">Membrane</location>
    </subcellularLocation>
</comment>
<dbReference type="OrthoDB" id="408954at2759"/>
<evidence type="ECO:0000256" key="4">
    <source>
        <dbReference type="ARBA" id="ARBA00023136"/>
    </source>
</evidence>
<proteinExistence type="predicted"/>
<evidence type="ECO:0000313" key="8">
    <source>
        <dbReference type="Proteomes" id="UP000603453"/>
    </source>
</evidence>
<name>A0A8H7QZP1_9FUNG</name>
<feature type="domain" description="Fatty acid hydroxylase" evidence="6">
    <location>
        <begin position="153"/>
        <end position="288"/>
    </location>
</feature>